<keyword evidence="5" id="KW-0496">Mitochondrion</keyword>
<proteinExistence type="inferred from homology"/>
<dbReference type="Pfam" id="PF02104">
    <property type="entry name" value="SURF1"/>
    <property type="match status" value="1"/>
</dbReference>
<gene>
    <name evidence="7" type="ORF">DPX39_000058000</name>
</gene>
<dbReference type="Proteomes" id="UP000266743">
    <property type="component" value="Unassembled WGS sequence"/>
</dbReference>
<evidence type="ECO:0000256" key="4">
    <source>
        <dbReference type="ARBA" id="ARBA00023136"/>
    </source>
</evidence>
<dbReference type="InterPro" id="IPR045214">
    <property type="entry name" value="Surf1/Surf4"/>
</dbReference>
<comment type="subcellular location">
    <subcellularLocation>
        <location evidence="1">Membrane</location>
    </subcellularLocation>
    <subcellularLocation>
        <location evidence="5">Mitochondrion inner membrane</location>
        <topology evidence="5">Multi-pass membrane protein</topology>
    </subcellularLocation>
</comment>
<evidence type="ECO:0000256" key="1">
    <source>
        <dbReference type="ARBA" id="ARBA00004370"/>
    </source>
</evidence>
<sequence length="349" mass="40332">MRPDYMGFMFLTSGVMSFNAGIWQLHRRRQKRRLMENHKNIRKPPVYALPPGDATIDEFEFLPAAFEGTFDNEGSMLVGPRALPTYKGASSNEESNGGFLVVTPFEIAHTGQFIMVNRGWVPIDAGKHRTLLMQYVGEGFTPGSVRGIFRREEYMSASLIWGPNKDNEGPVAADLSWLVMRPWNMAVHYYKRRWGPDRAEESVEKHGARHYYLEMIEDYSGDDQRMVRGHPWPWRRSVDEITYVHLPPSVHTMYIFFWFSVTLGSLYGMGKCYKRQKELFALRRQMTAQTTLLERKRQEEAKMYMEAMKEVERLKKLGTVAAPRIGSQPTEQQEQQKSDEKSPAAGEKS</sequence>
<evidence type="ECO:0000256" key="6">
    <source>
        <dbReference type="SAM" id="MobiDB-lite"/>
    </source>
</evidence>
<keyword evidence="4" id="KW-0472">Membrane</keyword>
<accession>A0A3L6KRY1</accession>
<reference evidence="7 8" key="1">
    <citation type="submission" date="2018-09" db="EMBL/GenBank/DDBJ databases">
        <title>whole genome sequence of T. equiperdum IVM-t1 strain.</title>
        <authorList>
            <person name="Suganuma K."/>
        </authorList>
    </citation>
    <scope>NUCLEOTIDE SEQUENCE [LARGE SCALE GENOMIC DNA]</scope>
    <source>
        <strain evidence="7 8">IVM-t1</strain>
    </source>
</reference>
<dbReference type="PANTHER" id="PTHR23427:SF2">
    <property type="entry name" value="SURFEIT LOCUS PROTEIN 1"/>
    <property type="match status" value="1"/>
</dbReference>
<dbReference type="CDD" id="cd06662">
    <property type="entry name" value="SURF1"/>
    <property type="match status" value="1"/>
</dbReference>
<name>A0A3L6KRY1_9TRYP</name>
<dbReference type="PANTHER" id="PTHR23427">
    <property type="entry name" value="SURFEIT LOCUS PROTEIN"/>
    <property type="match status" value="1"/>
</dbReference>
<dbReference type="AlphaFoldDB" id="A0A3L6KRY1"/>
<feature type="region of interest" description="Disordered" evidence="6">
    <location>
        <begin position="320"/>
        <end position="349"/>
    </location>
</feature>
<organism evidence="7 8">
    <name type="scientific">Trypanosoma brucei equiperdum</name>
    <dbReference type="NCBI Taxonomy" id="630700"/>
    <lineage>
        <taxon>Eukaryota</taxon>
        <taxon>Discoba</taxon>
        <taxon>Euglenozoa</taxon>
        <taxon>Kinetoplastea</taxon>
        <taxon>Metakinetoplastina</taxon>
        <taxon>Trypanosomatida</taxon>
        <taxon>Trypanosomatidae</taxon>
        <taxon>Trypanosoma</taxon>
    </lineage>
</organism>
<evidence type="ECO:0000256" key="2">
    <source>
        <dbReference type="ARBA" id="ARBA00022692"/>
    </source>
</evidence>
<comment type="caution">
    <text evidence="7">The sequence shown here is derived from an EMBL/GenBank/DDBJ whole genome shotgun (WGS) entry which is preliminary data.</text>
</comment>
<dbReference type="InterPro" id="IPR002994">
    <property type="entry name" value="Surf1/Shy1"/>
</dbReference>
<dbReference type="PROSITE" id="PS50895">
    <property type="entry name" value="SURF1"/>
    <property type="match status" value="1"/>
</dbReference>
<evidence type="ECO:0000256" key="3">
    <source>
        <dbReference type="ARBA" id="ARBA00022989"/>
    </source>
</evidence>
<keyword evidence="3" id="KW-1133">Transmembrane helix</keyword>
<feature type="compositionally biased region" description="Basic and acidic residues" evidence="6">
    <location>
        <begin position="334"/>
        <end position="349"/>
    </location>
</feature>
<comment type="similarity">
    <text evidence="5">Belongs to the SURF1 family.</text>
</comment>
<evidence type="ECO:0000313" key="8">
    <source>
        <dbReference type="Proteomes" id="UP000266743"/>
    </source>
</evidence>
<comment type="function">
    <text evidence="5">Probably involved in the biogenesis of the COX complex.</text>
</comment>
<dbReference type="GO" id="GO:0005743">
    <property type="term" value="C:mitochondrial inner membrane"/>
    <property type="evidence" value="ECO:0007669"/>
    <property type="project" value="UniProtKB-SubCell"/>
</dbReference>
<dbReference type="EMBL" id="QSBY01000015">
    <property type="protein sequence ID" value="RHW67194.1"/>
    <property type="molecule type" value="Genomic_DNA"/>
</dbReference>
<evidence type="ECO:0000256" key="5">
    <source>
        <dbReference type="RuleBase" id="RU363076"/>
    </source>
</evidence>
<keyword evidence="5" id="KW-0999">Mitochondrion inner membrane</keyword>
<evidence type="ECO:0000313" key="7">
    <source>
        <dbReference type="EMBL" id="RHW67194.1"/>
    </source>
</evidence>
<protein>
    <recommendedName>
        <fullName evidence="5">SURF1-like protein</fullName>
    </recommendedName>
</protein>
<keyword evidence="2" id="KW-0812">Transmembrane</keyword>